<dbReference type="EMBL" id="BQNB010013157">
    <property type="protein sequence ID" value="GJT12559.1"/>
    <property type="molecule type" value="Genomic_DNA"/>
</dbReference>
<proteinExistence type="predicted"/>
<feature type="non-terminal residue" evidence="2">
    <location>
        <position position="1"/>
    </location>
</feature>
<protein>
    <submittedName>
        <fullName evidence="2">Retrovirus-related pol polyprotein from transposon TNT 1-94</fullName>
    </submittedName>
</protein>
<comment type="caution">
    <text evidence="2">The sequence shown here is derived from an EMBL/GenBank/DDBJ whole genome shotgun (WGS) entry which is preliminary data.</text>
</comment>
<evidence type="ECO:0000313" key="3">
    <source>
        <dbReference type="Proteomes" id="UP001151760"/>
    </source>
</evidence>
<evidence type="ECO:0000313" key="2">
    <source>
        <dbReference type="EMBL" id="GJT12559.1"/>
    </source>
</evidence>
<organism evidence="2 3">
    <name type="scientific">Tanacetum coccineum</name>
    <dbReference type="NCBI Taxonomy" id="301880"/>
    <lineage>
        <taxon>Eukaryota</taxon>
        <taxon>Viridiplantae</taxon>
        <taxon>Streptophyta</taxon>
        <taxon>Embryophyta</taxon>
        <taxon>Tracheophyta</taxon>
        <taxon>Spermatophyta</taxon>
        <taxon>Magnoliopsida</taxon>
        <taxon>eudicotyledons</taxon>
        <taxon>Gunneridae</taxon>
        <taxon>Pentapetalae</taxon>
        <taxon>asterids</taxon>
        <taxon>campanulids</taxon>
        <taxon>Asterales</taxon>
        <taxon>Asteraceae</taxon>
        <taxon>Asteroideae</taxon>
        <taxon>Anthemideae</taxon>
        <taxon>Anthemidinae</taxon>
        <taxon>Tanacetum</taxon>
    </lineage>
</organism>
<feature type="region of interest" description="Disordered" evidence="1">
    <location>
        <begin position="80"/>
        <end position="106"/>
    </location>
</feature>
<name>A0ABQ5BE83_9ASTR</name>
<dbReference type="CDD" id="cd09272">
    <property type="entry name" value="RNase_HI_RT_Ty1"/>
    <property type="match status" value="1"/>
</dbReference>
<sequence length="497" mass="55976">ATRLVPPAPAAQVPAAPVLVNQTGPSVSISVDTDTPLEIYSPSYLDHQYSSVHIGVVTEQSIEVNPFAPAGPEPFVNVFAPEPNSEVSSSGDISISEPNHSTQPHEHLRKWTDSHPIDNIIGNPSRPVSTRKQLATDALWCFYNSILSKVEPKNFQSAVTEDCWFQAMQDEIHEFDRLDVWELVPPPDYAQILWMRSQLSDYGFAYNHVPLYYDNKSAIALFCNNVQHSRAKHIDIRHHFIRSGELYTLERRTEFFNWLYSSRNGSAEREIGFISPKAGMKVMVKVRNLRVPDDPRIAGEVRSTRDNPLVSVEVLRSNSSRKANPVKEKSLKIESTEHILYSIKNGLVSPVPEQSQVSCHIAYTQDSGLTTSKKDTDQDSAHMGATFKVPMLKPGEFELQRMGIKQYIQMIDYALWEVIENRNTAPKTTVVEGVEKVMPPTTAEEKAQKRLEVKARSTLMMGIHNEHQLKFNSIKDAKLLMEAVEKRFGGNAAMKKP</sequence>
<keyword evidence="3" id="KW-1185">Reference proteome</keyword>
<gene>
    <name evidence="2" type="ORF">Tco_0859601</name>
</gene>
<evidence type="ECO:0000256" key="1">
    <source>
        <dbReference type="SAM" id="MobiDB-lite"/>
    </source>
</evidence>
<dbReference type="Proteomes" id="UP001151760">
    <property type="component" value="Unassembled WGS sequence"/>
</dbReference>
<reference evidence="2" key="1">
    <citation type="journal article" date="2022" name="Int. J. Mol. Sci.">
        <title>Draft Genome of Tanacetum Coccineum: Genomic Comparison of Closely Related Tanacetum-Family Plants.</title>
        <authorList>
            <person name="Yamashiro T."/>
            <person name="Shiraishi A."/>
            <person name="Nakayama K."/>
            <person name="Satake H."/>
        </authorList>
    </citation>
    <scope>NUCLEOTIDE SEQUENCE</scope>
</reference>
<feature type="compositionally biased region" description="Low complexity" evidence="1">
    <location>
        <begin position="85"/>
        <end position="97"/>
    </location>
</feature>
<reference evidence="2" key="2">
    <citation type="submission" date="2022-01" db="EMBL/GenBank/DDBJ databases">
        <authorList>
            <person name="Yamashiro T."/>
            <person name="Shiraishi A."/>
            <person name="Satake H."/>
            <person name="Nakayama K."/>
        </authorList>
    </citation>
    <scope>NUCLEOTIDE SEQUENCE</scope>
</reference>
<accession>A0ABQ5BE83</accession>